<dbReference type="Gene3D" id="2.90.10.10">
    <property type="entry name" value="Bulb-type lectin domain"/>
    <property type="match status" value="1"/>
</dbReference>
<evidence type="ECO:0000256" key="2">
    <source>
        <dbReference type="ARBA" id="ARBA00022553"/>
    </source>
</evidence>
<keyword evidence="3 13" id="KW-0808">Transferase</keyword>
<comment type="similarity">
    <text evidence="13">Belongs to the protein kinase superfamily. Ser/Thr protein kinase family.</text>
</comment>
<evidence type="ECO:0000256" key="9">
    <source>
        <dbReference type="ARBA" id="ARBA00023170"/>
    </source>
</evidence>
<dbReference type="InterPro" id="IPR011009">
    <property type="entry name" value="Kinase-like_dom_sf"/>
</dbReference>
<dbReference type="GO" id="GO:0005524">
    <property type="term" value="F:ATP binding"/>
    <property type="evidence" value="ECO:0007669"/>
    <property type="project" value="UniProtKB-KW"/>
</dbReference>
<dbReference type="GO" id="GO:0048544">
    <property type="term" value="P:recognition of pollen"/>
    <property type="evidence" value="ECO:0007669"/>
    <property type="project" value="InterPro"/>
</dbReference>
<keyword evidence="2" id="KW-0597">Phosphoprotein</keyword>
<dbReference type="Pfam" id="PF13966">
    <property type="entry name" value="zf-RVT"/>
    <property type="match status" value="1"/>
</dbReference>
<dbReference type="InterPro" id="IPR008271">
    <property type="entry name" value="Ser/Thr_kinase_AS"/>
</dbReference>
<dbReference type="PROSITE" id="PS50927">
    <property type="entry name" value="BULB_LECTIN"/>
    <property type="match status" value="1"/>
</dbReference>
<dbReference type="Pfam" id="PF08276">
    <property type="entry name" value="PAN_2"/>
    <property type="match status" value="1"/>
</dbReference>
<dbReference type="PANTHER" id="PTHR32444">
    <property type="entry name" value="BULB-TYPE LECTIN DOMAIN-CONTAINING PROTEIN"/>
    <property type="match status" value="1"/>
</dbReference>
<dbReference type="PaxDb" id="29760-VIT_19s0014g04400.t01"/>
<dbReference type="FunFam" id="1.10.510.10:FF:000060">
    <property type="entry name" value="G-type lectin S-receptor-like serine/threonine-protein kinase"/>
    <property type="match status" value="1"/>
</dbReference>
<dbReference type="Gene3D" id="3.30.200.20">
    <property type="entry name" value="Phosphorylase Kinase, domain 1"/>
    <property type="match status" value="1"/>
</dbReference>
<dbReference type="SMART" id="SM00473">
    <property type="entry name" value="PAN_AP"/>
    <property type="match status" value="1"/>
</dbReference>
<dbReference type="InterPro" id="IPR001480">
    <property type="entry name" value="Bulb-type_lectin_dom"/>
</dbReference>
<gene>
    <name evidence="18" type="ordered locus">VIT_19s0014g04400</name>
</gene>
<dbReference type="CDD" id="cd01098">
    <property type="entry name" value="PAN_AP_plant"/>
    <property type="match status" value="1"/>
</dbReference>
<dbReference type="Pfam" id="PF00954">
    <property type="entry name" value="S_locus_glycop"/>
    <property type="match status" value="1"/>
</dbReference>
<protein>
    <recommendedName>
        <fullName evidence="13">Receptor-like serine/threonine-protein kinase</fullName>
        <ecNumber evidence="13">2.7.11.1</ecNumber>
    </recommendedName>
</protein>
<dbReference type="EMBL" id="FN595229">
    <property type="protein sequence ID" value="CCB46433.1"/>
    <property type="molecule type" value="Genomic_DNA"/>
</dbReference>
<dbReference type="HOGENOM" id="CLU_000288_116_5_1"/>
<dbReference type="InterPro" id="IPR000719">
    <property type="entry name" value="Prot_kinase_dom"/>
</dbReference>
<dbReference type="InterPro" id="IPR026960">
    <property type="entry name" value="RVT-Znf"/>
</dbReference>
<dbReference type="GO" id="GO:0005886">
    <property type="term" value="C:plasma membrane"/>
    <property type="evidence" value="ECO:0000318"/>
    <property type="project" value="GO_Central"/>
</dbReference>
<feature type="domain" description="Protein kinase" evidence="15">
    <location>
        <begin position="445"/>
        <end position="730"/>
    </location>
</feature>
<evidence type="ECO:0000256" key="7">
    <source>
        <dbReference type="ARBA" id="ARBA00022840"/>
    </source>
</evidence>
<keyword evidence="8" id="KW-1015">Disulfide bond</keyword>
<evidence type="ECO:0000256" key="1">
    <source>
        <dbReference type="ARBA" id="ARBA00022527"/>
    </source>
</evidence>
<dbReference type="Gene3D" id="3.50.4.10">
    <property type="entry name" value="Hepatocyte Growth Factor"/>
    <property type="match status" value="1"/>
</dbReference>
<dbReference type="PROSITE" id="PS50948">
    <property type="entry name" value="PAN"/>
    <property type="match status" value="1"/>
</dbReference>
<feature type="domain" description="Apple" evidence="17">
    <location>
        <begin position="283"/>
        <end position="364"/>
    </location>
</feature>
<evidence type="ECO:0000256" key="8">
    <source>
        <dbReference type="ARBA" id="ARBA00023157"/>
    </source>
</evidence>
<name>F6H2B3_VITVI</name>
<keyword evidence="5 13" id="KW-0547">Nucleotide-binding</keyword>
<dbReference type="GO" id="GO:0106310">
    <property type="term" value="F:protein serine kinase activity"/>
    <property type="evidence" value="ECO:0007669"/>
    <property type="project" value="RHEA"/>
</dbReference>
<dbReference type="PROSITE" id="PS00108">
    <property type="entry name" value="PROTEIN_KINASE_ST"/>
    <property type="match status" value="1"/>
</dbReference>
<dbReference type="eggNOG" id="ENOG502QSMT">
    <property type="taxonomic scope" value="Eukaryota"/>
</dbReference>
<organism evidence="18 19">
    <name type="scientific">Vitis vinifera</name>
    <name type="common">Grape</name>
    <dbReference type="NCBI Taxonomy" id="29760"/>
    <lineage>
        <taxon>Eukaryota</taxon>
        <taxon>Viridiplantae</taxon>
        <taxon>Streptophyta</taxon>
        <taxon>Embryophyta</taxon>
        <taxon>Tracheophyta</taxon>
        <taxon>Spermatophyta</taxon>
        <taxon>Magnoliopsida</taxon>
        <taxon>eudicotyledons</taxon>
        <taxon>Gunneridae</taxon>
        <taxon>Pentapetalae</taxon>
        <taxon>rosids</taxon>
        <taxon>Vitales</taxon>
        <taxon>Vitaceae</taxon>
        <taxon>Viteae</taxon>
        <taxon>Vitis</taxon>
    </lineage>
</organism>
<dbReference type="InterPro" id="IPR003609">
    <property type="entry name" value="Pan_app"/>
</dbReference>
<evidence type="ECO:0000313" key="18">
    <source>
        <dbReference type="EMBL" id="CCB46433.1"/>
    </source>
</evidence>
<dbReference type="PANTHER" id="PTHR32444:SF183">
    <property type="entry name" value="APPLE DOMAIN-CONTAINING PROTEIN"/>
    <property type="match status" value="1"/>
</dbReference>
<dbReference type="InterPro" id="IPR036426">
    <property type="entry name" value="Bulb-type_lectin_dom_sf"/>
</dbReference>
<dbReference type="FunFam" id="3.50.4.10:FF:000002">
    <property type="entry name" value="G-type lectin S-receptor-like serine/threonine-protein kinase"/>
    <property type="match status" value="1"/>
</dbReference>
<evidence type="ECO:0000259" key="17">
    <source>
        <dbReference type="PROSITE" id="PS50948"/>
    </source>
</evidence>
<dbReference type="PROSITE" id="PS50011">
    <property type="entry name" value="PROTEIN_KINASE_DOM"/>
    <property type="match status" value="1"/>
</dbReference>
<evidence type="ECO:0000256" key="5">
    <source>
        <dbReference type="ARBA" id="ARBA00022741"/>
    </source>
</evidence>
<evidence type="ECO:0000256" key="6">
    <source>
        <dbReference type="ARBA" id="ARBA00022777"/>
    </source>
</evidence>
<dbReference type="FunFam" id="3.30.200.20:FF:000195">
    <property type="entry name" value="G-type lectin S-receptor-like serine/threonine-protein kinase"/>
    <property type="match status" value="1"/>
</dbReference>
<dbReference type="PIRSF" id="PIRSF000641">
    <property type="entry name" value="SRK"/>
    <property type="match status" value="1"/>
</dbReference>
<dbReference type="GO" id="GO:0007165">
    <property type="term" value="P:signal transduction"/>
    <property type="evidence" value="ECO:0000318"/>
    <property type="project" value="GO_Central"/>
</dbReference>
<keyword evidence="19" id="KW-1185">Reference proteome</keyword>
<dbReference type="CDD" id="cd00028">
    <property type="entry name" value="B_lectin"/>
    <property type="match status" value="1"/>
</dbReference>
<dbReference type="SMART" id="SM00220">
    <property type="entry name" value="S_TKc"/>
    <property type="match status" value="1"/>
</dbReference>
<evidence type="ECO:0000256" key="4">
    <source>
        <dbReference type="ARBA" id="ARBA00022729"/>
    </source>
</evidence>
<sequence length="872" mass="98733">MNQYLGIWYKKVTPRTVVWVANRELPVTDSSGVLKVTDQGSLVILNGSNGLIWSSNSSRSARNPTAQLLDSGNLVIKSGNDSDPDNFLWQSFDYPGDTLLPGMKHGRNTVTGLDRYLSSWKSNDDPSKGDFTYGLDPSGCPQLFLRSGSTVIFRSGPWNGIRFNGFPELRPNPVFNYSFVFNEKEMYFTYKLVNSSVLSRLVLNPNGNVQRLIWIGRTKSWNVYSTAYKDDCDSYALCGAYSTCNIHRSPRCGCMKGFVPKFPYQWDTMDWSNGCVRKTSLDCQKGDGFVKCSGVKLPDTRNSWFNESMNLKECASLCLRNCSCSAYTNSDIKGGGSGCLLWFGDLIDVKEFTENGQDFYIRMAASELDAISKVTKRRWVIVSTVSIAGMILLSLVVTLYLLKKRLKRKGTTELNNEGAETNERQEDLELPLFDLDTILNATHNFSRNNKLGEGGFGPVYKGMLQDGKEIAVKRLSKESNQGLDEFKNEVIYISKLQHRNLVKLLGCCIHGEEKMLIYEYMPNKSLNFFIFDGIQSMVLDWPKRFVIINGIARGLLYLHQDSRLRIIHRDLKADNVLLDNEMNPRISDFGMARSFGGNETQARTKRVVGTYGYMSPEYAIDGVYSVKSDVFSFGVLLLEIISGKRNRGFNHPDHDLNLLGHAWTLYMERTPLELIDASVGDTYNQSEVLRALNVGLLCVQRHPDDRPNMSSVVLMLSSEGALRQPKEPGFFTERNMLEADSLQCKHALLIAFSNFLIWVENVPSKLAFFAWEATWGRILTIDRLQKRGWQIPNRCYLCGSDEENANHLLIHCTVASVLWGMVLSLFGAQWVFFRNCKGGDYQLEGFLCGQKEEENMEIHTVVYFLDGVERKE</sequence>
<dbReference type="AlphaFoldDB" id="F6H2B3"/>
<feature type="domain" description="Bulb-type lectin" evidence="16">
    <location>
        <begin position="1"/>
        <end position="89"/>
    </location>
</feature>
<keyword evidence="14" id="KW-0472">Membrane</keyword>
<keyword evidence="14" id="KW-0812">Transmembrane</keyword>
<evidence type="ECO:0000259" key="16">
    <source>
        <dbReference type="PROSITE" id="PS50927"/>
    </source>
</evidence>
<dbReference type="SMART" id="SM00108">
    <property type="entry name" value="B_lectin"/>
    <property type="match status" value="1"/>
</dbReference>
<comment type="catalytic activity">
    <reaction evidence="11 13">
        <text>L-threonyl-[protein] + ATP = O-phospho-L-threonyl-[protein] + ADP + H(+)</text>
        <dbReference type="Rhea" id="RHEA:46608"/>
        <dbReference type="Rhea" id="RHEA-COMP:11060"/>
        <dbReference type="Rhea" id="RHEA-COMP:11605"/>
        <dbReference type="ChEBI" id="CHEBI:15378"/>
        <dbReference type="ChEBI" id="CHEBI:30013"/>
        <dbReference type="ChEBI" id="CHEBI:30616"/>
        <dbReference type="ChEBI" id="CHEBI:61977"/>
        <dbReference type="ChEBI" id="CHEBI:456216"/>
        <dbReference type="EC" id="2.7.11.1"/>
    </reaction>
</comment>
<dbReference type="GO" id="GO:0006955">
    <property type="term" value="P:immune response"/>
    <property type="evidence" value="ECO:0000318"/>
    <property type="project" value="GO_Central"/>
</dbReference>
<keyword evidence="4" id="KW-0732">Signal</keyword>
<dbReference type="SUPFAM" id="SSF56112">
    <property type="entry name" value="Protein kinase-like (PK-like)"/>
    <property type="match status" value="1"/>
</dbReference>
<evidence type="ECO:0000256" key="11">
    <source>
        <dbReference type="ARBA" id="ARBA00047899"/>
    </source>
</evidence>
<dbReference type="CDD" id="cd14066">
    <property type="entry name" value="STKc_IRAK"/>
    <property type="match status" value="1"/>
</dbReference>
<reference evidence="19" key="1">
    <citation type="journal article" date="2007" name="Nature">
        <title>The grapevine genome sequence suggests ancestral hexaploidization in major angiosperm phyla.</title>
        <authorList>
            <consortium name="The French-Italian Public Consortium for Grapevine Genome Characterization."/>
            <person name="Jaillon O."/>
            <person name="Aury J.-M."/>
            <person name="Noel B."/>
            <person name="Policriti A."/>
            <person name="Clepet C."/>
            <person name="Casagrande A."/>
            <person name="Choisne N."/>
            <person name="Aubourg S."/>
            <person name="Vitulo N."/>
            <person name="Jubin C."/>
            <person name="Vezzi A."/>
            <person name="Legeai F."/>
            <person name="Hugueney P."/>
            <person name="Dasilva C."/>
            <person name="Horner D."/>
            <person name="Mica E."/>
            <person name="Jublot D."/>
            <person name="Poulain J."/>
            <person name="Bruyere C."/>
            <person name="Billault A."/>
            <person name="Segurens B."/>
            <person name="Gouyvenoux M."/>
            <person name="Ugarte E."/>
            <person name="Cattonaro F."/>
            <person name="Anthouard V."/>
            <person name="Vico V."/>
            <person name="Del Fabbro C."/>
            <person name="Alaux M."/>
            <person name="Di Gaspero G."/>
            <person name="Dumas V."/>
            <person name="Felice N."/>
            <person name="Paillard S."/>
            <person name="Juman I."/>
            <person name="Moroldo M."/>
            <person name="Scalabrin S."/>
            <person name="Canaguier A."/>
            <person name="Le Clainche I."/>
            <person name="Malacrida G."/>
            <person name="Durand E."/>
            <person name="Pesole G."/>
            <person name="Laucou V."/>
            <person name="Chatelet P."/>
            <person name="Merdinoglu D."/>
            <person name="Delledonne M."/>
            <person name="Pezzotti M."/>
            <person name="Lecharny A."/>
            <person name="Scarpelli C."/>
            <person name="Artiguenave F."/>
            <person name="Pe M.E."/>
            <person name="Valle G."/>
            <person name="Morgante M."/>
            <person name="Caboche M."/>
            <person name="Adam-Blondon A.-F."/>
            <person name="Weissenbach J."/>
            <person name="Quetier F."/>
            <person name="Wincker P."/>
        </authorList>
    </citation>
    <scope>NUCLEOTIDE SEQUENCE [LARGE SCALE GENOMIC DNA]</scope>
    <source>
        <strain evidence="19">cv. Pinot noir / PN40024</strain>
    </source>
</reference>
<keyword evidence="9" id="KW-0675">Receptor</keyword>
<evidence type="ECO:0000256" key="3">
    <source>
        <dbReference type="ARBA" id="ARBA00022679"/>
    </source>
</evidence>
<accession>F6H2B3</accession>
<keyword evidence="10" id="KW-0325">Glycoprotein</keyword>
<dbReference type="InterPro" id="IPR024171">
    <property type="entry name" value="SRK-like_kinase"/>
</dbReference>
<dbReference type="InterPro" id="IPR001245">
    <property type="entry name" value="Ser-Thr/Tyr_kinase_cat_dom"/>
</dbReference>
<proteinExistence type="inferred from homology"/>
<dbReference type="Proteomes" id="UP000009183">
    <property type="component" value="Chromosome 19"/>
</dbReference>
<dbReference type="Pfam" id="PF07714">
    <property type="entry name" value="PK_Tyr_Ser-Thr"/>
    <property type="match status" value="1"/>
</dbReference>
<evidence type="ECO:0000256" key="10">
    <source>
        <dbReference type="ARBA" id="ARBA00023180"/>
    </source>
</evidence>
<evidence type="ECO:0000256" key="13">
    <source>
        <dbReference type="PIRNR" id="PIRNR000641"/>
    </source>
</evidence>
<evidence type="ECO:0000256" key="12">
    <source>
        <dbReference type="ARBA" id="ARBA00048679"/>
    </source>
</evidence>
<comment type="catalytic activity">
    <reaction evidence="12 13">
        <text>L-seryl-[protein] + ATP = O-phospho-L-seryl-[protein] + ADP + H(+)</text>
        <dbReference type="Rhea" id="RHEA:17989"/>
        <dbReference type="Rhea" id="RHEA-COMP:9863"/>
        <dbReference type="Rhea" id="RHEA-COMP:11604"/>
        <dbReference type="ChEBI" id="CHEBI:15378"/>
        <dbReference type="ChEBI" id="CHEBI:29999"/>
        <dbReference type="ChEBI" id="CHEBI:30616"/>
        <dbReference type="ChEBI" id="CHEBI:83421"/>
        <dbReference type="ChEBI" id="CHEBI:456216"/>
        <dbReference type="EC" id="2.7.11.1"/>
    </reaction>
</comment>
<dbReference type="SUPFAM" id="SSF51110">
    <property type="entry name" value="alpha-D-mannose-specific plant lectins"/>
    <property type="match status" value="1"/>
</dbReference>
<keyword evidence="7 13" id="KW-0067">ATP-binding</keyword>
<dbReference type="InterPro" id="IPR000858">
    <property type="entry name" value="S_locus_glycoprot_dom"/>
</dbReference>
<dbReference type="ExpressionAtlas" id="F6H2B3">
    <property type="expression patterns" value="baseline and differential"/>
</dbReference>
<evidence type="ECO:0000313" key="19">
    <source>
        <dbReference type="Proteomes" id="UP000009183"/>
    </source>
</evidence>
<keyword evidence="6 13" id="KW-0418">Kinase</keyword>
<dbReference type="Gene3D" id="1.10.510.10">
    <property type="entry name" value="Transferase(Phosphotransferase) domain 1"/>
    <property type="match status" value="1"/>
</dbReference>
<dbReference type="InParanoid" id="F6H2B3"/>
<dbReference type="GO" id="GO:0004674">
    <property type="term" value="F:protein serine/threonine kinase activity"/>
    <property type="evidence" value="ECO:0000318"/>
    <property type="project" value="GO_Central"/>
</dbReference>
<dbReference type="Pfam" id="PF01453">
    <property type="entry name" value="B_lectin"/>
    <property type="match status" value="1"/>
</dbReference>
<feature type="transmembrane region" description="Helical" evidence="14">
    <location>
        <begin position="379"/>
        <end position="402"/>
    </location>
</feature>
<keyword evidence="1 13" id="KW-0723">Serine/threonine-protein kinase</keyword>
<evidence type="ECO:0000259" key="15">
    <source>
        <dbReference type="PROSITE" id="PS50011"/>
    </source>
</evidence>
<keyword evidence="14" id="KW-1133">Transmembrane helix</keyword>
<evidence type="ECO:0000256" key="14">
    <source>
        <dbReference type="SAM" id="Phobius"/>
    </source>
</evidence>
<dbReference type="EC" id="2.7.11.1" evidence="13"/>